<dbReference type="Proteomes" id="UP001243330">
    <property type="component" value="Unassembled WGS sequence"/>
</dbReference>
<feature type="region of interest" description="Disordered" evidence="1">
    <location>
        <begin position="61"/>
        <end position="81"/>
    </location>
</feature>
<dbReference type="EMBL" id="JAQOWY010000960">
    <property type="protein sequence ID" value="KAK1837928.1"/>
    <property type="molecule type" value="Genomic_DNA"/>
</dbReference>
<comment type="caution">
    <text evidence="2">The sequence shown here is derived from an EMBL/GenBank/DDBJ whole genome shotgun (WGS) entry which is preliminary data.</text>
</comment>
<protein>
    <submittedName>
        <fullName evidence="2">Uncharacterized protein</fullName>
    </submittedName>
</protein>
<proteinExistence type="predicted"/>
<reference evidence="2" key="1">
    <citation type="submission" date="2023-01" db="EMBL/GenBank/DDBJ databases">
        <title>Colletotrichum chrysophilum M932 genome sequence.</title>
        <authorList>
            <person name="Baroncelli R."/>
        </authorList>
    </citation>
    <scope>NUCLEOTIDE SEQUENCE</scope>
    <source>
        <strain evidence="2">M932</strain>
    </source>
</reference>
<evidence type="ECO:0000256" key="1">
    <source>
        <dbReference type="SAM" id="MobiDB-lite"/>
    </source>
</evidence>
<dbReference type="AlphaFoldDB" id="A0AAD8ZYL2"/>
<name>A0AAD8ZYL2_9PEZI</name>
<keyword evidence="3" id="KW-1185">Reference proteome</keyword>
<sequence length="175" mass="19354">MGPMGQSPRPKRHRRLLPKAPRTRQCSPDNPLTRRLDTARATRIHGSGGILYELKDCNASSATSSRQSTSSSARDARSRRAMSAAEREAFEALRCNGDIESYGVGLPSKRPRQILRGRGHNSGNTTWELQYGNYVIGTTLTCALHQSKKVVIVTLAACETKKYKRNSEGWIAGRL</sequence>
<evidence type="ECO:0000313" key="3">
    <source>
        <dbReference type="Proteomes" id="UP001243330"/>
    </source>
</evidence>
<gene>
    <name evidence="2" type="ORF">CCHR01_19452</name>
</gene>
<evidence type="ECO:0000313" key="2">
    <source>
        <dbReference type="EMBL" id="KAK1837928.1"/>
    </source>
</evidence>
<organism evidence="2 3">
    <name type="scientific">Colletotrichum chrysophilum</name>
    <dbReference type="NCBI Taxonomy" id="1836956"/>
    <lineage>
        <taxon>Eukaryota</taxon>
        <taxon>Fungi</taxon>
        <taxon>Dikarya</taxon>
        <taxon>Ascomycota</taxon>
        <taxon>Pezizomycotina</taxon>
        <taxon>Sordariomycetes</taxon>
        <taxon>Hypocreomycetidae</taxon>
        <taxon>Glomerellales</taxon>
        <taxon>Glomerellaceae</taxon>
        <taxon>Colletotrichum</taxon>
        <taxon>Colletotrichum gloeosporioides species complex</taxon>
    </lineage>
</organism>
<accession>A0AAD8ZYL2</accession>
<feature type="region of interest" description="Disordered" evidence="1">
    <location>
        <begin position="1"/>
        <end position="41"/>
    </location>
</feature>
<feature type="compositionally biased region" description="Low complexity" evidence="1">
    <location>
        <begin position="61"/>
        <end position="73"/>
    </location>
</feature>